<evidence type="ECO:0000313" key="5">
    <source>
        <dbReference type="Proteomes" id="UP001140949"/>
    </source>
</evidence>
<dbReference type="PANTHER" id="PTHR46547">
    <property type="entry name" value="ZINC FINGER PROTEIN GIS"/>
    <property type="match status" value="1"/>
</dbReference>
<dbReference type="GO" id="GO:0010090">
    <property type="term" value="P:trichome morphogenesis"/>
    <property type="evidence" value="ECO:0007669"/>
    <property type="project" value="InterPro"/>
</dbReference>
<dbReference type="Pfam" id="PF13912">
    <property type="entry name" value="zf-C2H2_6"/>
    <property type="match status" value="1"/>
</dbReference>
<organism evidence="4 5">
    <name type="scientific">Iris pallida</name>
    <name type="common">Sweet iris</name>
    <dbReference type="NCBI Taxonomy" id="29817"/>
    <lineage>
        <taxon>Eukaryota</taxon>
        <taxon>Viridiplantae</taxon>
        <taxon>Streptophyta</taxon>
        <taxon>Embryophyta</taxon>
        <taxon>Tracheophyta</taxon>
        <taxon>Spermatophyta</taxon>
        <taxon>Magnoliopsida</taxon>
        <taxon>Liliopsida</taxon>
        <taxon>Asparagales</taxon>
        <taxon>Iridaceae</taxon>
        <taxon>Iridoideae</taxon>
        <taxon>Irideae</taxon>
        <taxon>Iris</taxon>
    </lineage>
</organism>
<dbReference type="InterPro" id="IPR036236">
    <property type="entry name" value="Znf_C2H2_sf"/>
</dbReference>
<dbReference type="PROSITE" id="PS50157">
    <property type="entry name" value="ZINC_FINGER_C2H2_2"/>
    <property type="match status" value="1"/>
</dbReference>
<keyword evidence="5" id="KW-1185">Reference proteome</keyword>
<dbReference type="EMBL" id="JANAVB010029583">
    <property type="protein sequence ID" value="KAJ6814887.1"/>
    <property type="molecule type" value="Genomic_DNA"/>
</dbReference>
<dbReference type="GO" id="GO:0003700">
    <property type="term" value="F:DNA-binding transcription factor activity"/>
    <property type="evidence" value="ECO:0007669"/>
    <property type="project" value="InterPro"/>
</dbReference>
<keyword evidence="1" id="KW-0863">Zinc-finger</keyword>
<feature type="compositionally biased region" description="Pro residues" evidence="2">
    <location>
        <begin position="17"/>
        <end position="31"/>
    </location>
</feature>
<dbReference type="SUPFAM" id="SSF57667">
    <property type="entry name" value="beta-beta-alpha zinc fingers"/>
    <property type="match status" value="1"/>
</dbReference>
<reference evidence="4" key="2">
    <citation type="submission" date="2023-04" db="EMBL/GenBank/DDBJ databases">
        <authorList>
            <person name="Bruccoleri R.E."/>
            <person name="Oakeley E.J."/>
            <person name="Faust A.-M."/>
            <person name="Dessus-Babus S."/>
            <person name="Altorfer M."/>
            <person name="Burckhardt D."/>
            <person name="Oertli M."/>
            <person name="Naumann U."/>
            <person name="Petersen F."/>
            <person name="Wong J."/>
        </authorList>
    </citation>
    <scope>NUCLEOTIDE SEQUENCE</scope>
    <source>
        <strain evidence="4">GSM-AAB239-AS_SAM_17_03QT</strain>
        <tissue evidence="4">Leaf</tissue>
    </source>
</reference>
<feature type="compositionally biased region" description="Low complexity" evidence="2">
    <location>
        <begin position="43"/>
        <end position="57"/>
    </location>
</feature>
<dbReference type="GO" id="GO:0009739">
    <property type="term" value="P:response to gibberellin"/>
    <property type="evidence" value="ECO:0007669"/>
    <property type="project" value="InterPro"/>
</dbReference>
<comment type="caution">
    <text evidence="4">The sequence shown here is derived from an EMBL/GenBank/DDBJ whole genome shotgun (WGS) entry which is preliminary data.</text>
</comment>
<evidence type="ECO:0000259" key="3">
    <source>
        <dbReference type="PROSITE" id="PS50157"/>
    </source>
</evidence>
<feature type="compositionally biased region" description="Polar residues" evidence="2">
    <location>
        <begin position="1"/>
        <end position="12"/>
    </location>
</feature>
<dbReference type="AlphaFoldDB" id="A0AAX6FEP0"/>
<dbReference type="PANTHER" id="PTHR46547:SF7">
    <property type="entry name" value="ZINC FINGER PROTEIN GIS"/>
    <property type="match status" value="1"/>
</dbReference>
<keyword evidence="1" id="KW-0479">Metal-binding</keyword>
<evidence type="ECO:0000313" key="4">
    <source>
        <dbReference type="EMBL" id="KAJ6814887.1"/>
    </source>
</evidence>
<keyword evidence="1" id="KW-0862">Zinc</keyword>
<proteinExistence type="predicted"/>
<evidence type="ECO:0000256" key="2">
    <source>
        <dbReference type="SAM" id="MobiDB-lite"/>
    </source>
</evidence>
<protein>
    <submittedName>
        <fullName evidence="4">Zinc finger protein 8</fullName>
    </submittedName>
</protein>
<reference evidence="4" key="1">
    <citation type="journal article" date="2023" name="GigaByte">
        <title>Genome assembly of the bearded iris, Iris pallida Lam.</title>
        <authorList>
            <person name="Bruccoleri R.E."/>
            <person name="Oakeley E.J."/>
            <person name="Faust A.M.E."/>
            <person name="Altorfer M."/>
            <person name="Dessus-Babus S."/>
            <person name="Burckhardt D."/>
            <person name="Oertli M."/>
            <person name="Naumann U."/>
            <person name="Petersen F."/>
            <person name="Wong J."/>
        </authorList>
    </citation>
    <scope>NUCLEOTIDE SEQUENCE</scope>
    <source>
        <strain evidence="4">GSM-AAB239-AS_SAM_17_03QT</strain>
    </source>
</reference>
<feature type="region of interest" description="Disordered" evidence="2">
    <location>
        <begin position="1"/>
        <end position="57"/>
    </location>
</feature>
<sequence>MTEPTTVESFSQLPFLRPSPPPQSNDRPPPAIRLFGIDVPRDATTSPKSPTAASTSTEHVRKFECHYCLRHFPTSQALGGHQNAHKRERQHAKRALLHSAIAAHRFGHYYHPSAGWFAAGGGRSSSLPRFGHGSVVCTTGPWAVRHDRAAMPAPVPQPQLPLFAAPSTAIPSSYLSPTGRLVVYNEPPTTVKESVSLDLHL</sequence>
<evidence type="ECO:0000256" key="1">
    <source>
        <dbReference type="PROSITE-ProRule" id="PRU00042"/>
    </source>
</evidence>
<name>A0AAX6FEP0_IRIPA</name>
<dbReference type="InterPro" id="IPR044291">
    <property type="entry name" value="GIS/GIS2/ZFP8"/>
</dbReference>
<gene>
    <name evidence="4" type="ORF">M6B38_136640</name>
</gene>
<feature type="domain" description="C2H2-type" evidence="3">
    <location>
        <begin position="63"/>
        <end position="90"/>
    </location>
</feature>
<dbReference type="InterPro" id="IPR013087">
    <property type="entry name" value="Znf_C2H2_type"/>
</dbReference>
<dbReference type="PROSITE" id="PS00028">
    <property type="entry name" value="ZINC_FINGER_C2H2_1"/>
    <property type="match status" value="1"/>
</dbReference>
<dbReference type="GO" id="GO:0008270">
    <property type="term" value="F:zinc ion binding"/>
    <property type="evidence" value="ECO:0007669"/>
    <property type="project" value="UniProtKB-KW"/>
</dbReference>
<accession>A0AAX6FEP0</accession>
<dbReference type="Proteomes" id="UP001140949">
    <property type="component" value="Unassembled WGS sequence"/>
</dbReference>